<feature type="chain" id="PRO_5046493991" evidence="1">
    <location>
        <begin position="20"/>
        <end position="106"/>
    </location>
</feature>
<dbReference type="PANTHER" id="PTHR45431">
    <property type="entry name" value="RHODANESE-LIKE DOMAIN-CONTAINING PROTEIN 15, CHLOROPLASTIC"/>
    <property type="match status" value="1"/>
</dbReference>
<dbReference type="EMBL" id="AP025334">
    <property type="protein sequence ID" value="BDD51343.1"/>
    <property type="molecule type" value="Genomic_DNA"/>
</dbReference>
<dbReference type="NCBIfam" id="NF007627">
    <property type="entry name" value="PRK10287.1"/>
    <property type="match status" value="1"/>
</dbReference>
<reference evidence="3 4" key="1">
    <citation type="submission" date="2021-12" db="EMBL/GenBank/DDBJ databases">
        <title>Complete genome sequence of Phytobacter diazotrophicus TA9734.</title>
        <authorList>
            <person name="Kubota H."/>
            <person name="Nakayama Y."/>
            <person name="Ariyoshi T."/>
        </authorList>
    </citation>
    <scope>NUCLEOTIDE SEQUENCE [LARGE SCALE GENOMIC DNA]</scope>
    <source>
        <strain evidence="3 4">TA9734</strain>
    </source>
</reference>
<accession>A0ABM7VVZ1</accession>
<sequence>MLKQTVIAAALAASTPTFAAEHWIDVRIPEQYQHEHIQGALNIPLSDIQAGTFSPLAKEDTLYLYCNSGRQATLAQEALQQMGYQHVINMGGIAGLNKPVVTSKSK</sequence>
<dbReference type="PROSITE" id="PS50206">
    <property type="entry name" value="RHODANESE_3"/>
    <property type="match status" value="1"/>
</dbReference>
<dbReference type="RefSeq" id="WP_125124741.1">
    <property type="nucleotide sequence ID" value="NZ_AP025334.1"/>
</dbReference>
<dbReference type="InterPro" id="IPR036873">
    <property type="entry name" value="Rhodanese-like_dom_sf"/>
</dbReference>
<dbReference type="InterPro" id="IPR001763">
    <property type="entry name" value="Rhodanese-like_dom"/>
</dbReference>
<dbReference type="CDD" id="cd00158">
    <property type="entry name" value="RHOD"/>
    <property type="match status" value="1"/>
</dbReference>
<protein>
    <submittedName>
        <fullName evidence="3">Thiosulfate sulfurtransferase PspE</fullName>
    </submittedName>
</protein>
<dbReference type="PANTHER" id="PTHR45431:SF3">
    <property type="entry name" value="RHODANESE-LIKE DOMAIN-CONTAINING PROTEIN 15, CHLOROPLASTIC"/>
    <property type="match status" value="1"/>
</dbReference>
<dbReference type="InterPro" id="IPR052367">
    <property type="entry name" value="Thiosulfate_ST/Rhodanese-like"/>
</dbReference>
<evidence type="ECO:0000313" key="4">
    <source>
        <dbReference type="Proteomes" id="UP001320460"/>
    </source>
</evidence>
<dbReference type="Gene3D" id="3.40.250.10">
    <property type="entry name" value="Rhodanese-like domain"/>
    <property type="match status" value="1"/>
</dbReference>
<gene>
    <name evidence="3" type="ORF">PDTA9734_28300</name>
</gene>
<name>A0ABM7VVZ1_9ENTR</name>
<keyword evidence="1" id="KW-0732">Signal</keyword>
<proteinExistence type="predicted"/>
<dbReference type="Proteomes" id="UP001320460">
    <property type="component" value="Chromosome"/>
</dbReference>
<evidence type="ECO:0000259" key="2">
    <source>
        <dbReference type="PROSITE" id="PS50206"/>
    </source>
</evidence>
<feature type="domain" description="Rhodanese" evidence="2">
    <location>
        <begin position="17"/>
        <end position="102"/>
    </location>
</feature>
<feature type="signal peptide" evidence="1">
    <location>
        <begin position="1"/>
        <end position="19"/>
    </location>
</feature>
<dbReference type="SMART" id="SM00450">
    <property type="entry name" value="RHOD"/>
    <property type="match status" value="1"/>
</dbReference>
<organism evidence="3 4">
    <name type="scientific">Phytobacter diazotrophicus</name>
    <dbReference type="NCBI Taxonomy" id="395631"/>
    <lineage>
        <taxon>Bacteria</taxon>
        <taxon>Pseudomonadati</taxon>
        <taxon>Pseudomonadota</taxon>
        <taxon>Gammaproteobacteria</taxon>
        <taxon>Enterobacterales</taxon>
        <taxon>Enterobacteriaceae</taxon>
        <taxon>Phytobacter</taxon>
    </lineage>
</organism>
<dbReference type="SUPFAM" id="SSF52821">
    <property type="entry name" value="Rhodanese/Cell cycle control phosphatase"/>
    <property type="match status" value="1"/>
</dbReference>
<evidence type="ECO:0000313" key="3">
    <source>
        <dbReference type="EMBL" id="BDD51343.1"/>
    </source>
</evidence>
<evidence type="ECO:0000256" key="1">
    <source>
        <dbReference type="SAM" id="SignalP"/>
    </source>
</evidence>
<keyword evidence="4" id="KW-1185">Reference proteome</keyword>
<dbReference type="Pfam" id="PF00581">
    <property type="entry name" value="Rhodanese"/>
    <property type="match status" value="1"/>
</dbReference>